<dbReference type="InterPro" id="IPR003615">
    <property type="entry name" value="HNH_nuc"/>
</dbReference>
<name>A0A0F9GXI9_9ZZZZ</name>
<gene>
    <name evidence="2" type="ORF">LCGC14_2068400</name>
</gene>
<evidence type="ECO:0000313" key="2">
    <source>
        <dbReference type="EMBL" id="KKL74085.1"/>
    </source>
</evidence>
<organism evidence="2">
    <name type="scientific">marine sediment metagenome</name>
    <dbReference type="NCBI Taxonomy" id="412755"/>
    <lineage>
        <taxon>unclassified sequences</taxon>
        <taxon>metagenomes</taxon>
        <taxon>ecological metagenomes</taxon>
    </lineage>
</organism>
<dbReference type="Pfam" id="PF13392">
    <property type="entry name" value="HNH_3"/>
    <property type="match status" value="1"/>
</dbReference>
<accession>A0A0F9GXI9</accession>
<protein>
    <recommendedName>
        <fullName evidence="1">HNH nuclease domain-containing protein</fullName>
    </recommendedName>
</protein>
<reference evidence="2" key="1">
    <citation type="journal article" date="2015" name="Nature">
        <title>Complex archaea that bridge the gap between prokaryotes and eukaryotes.</title>
        <authorList>
            <person name="Spang A."/>
            <person name="Saw J.H."/>
            <person name="Jorgensen S.L."/>
            <person name="Zaremba-Niedzwiedzka K."/>
            <person name="Martijn J."/>
            <person name="Lind A.E."/>
            <person name="van Eijk R."/>
            <person name="Schleper C."/>
            <person name="Guy L."/>
            <person name="Ettema T.J."/>
        </authorList>
    </citation>
    <scope>NUCLEOTIDE SEQUENCE</scope>
</reference>
<feature type="domain" description="HNH nuclease" evidence="1">
    <location>
        <begin position="96"/>
        <end position="138"/>
    </location>
</feature>
<evidence type="ECO:0000259" key="1">
    <source>
        <dbReference type="Pfam" id="PF13392"/>
    </source>
</evidence>
<comment type="caution">
    <text evidence="2">The sequence shown here is derived from an EMBL/GenBank/DDBJ whole genome shotgun (WGS) entry which is preliminary data.</text>
</comment>
<sequence>MPEVGVRVQGKEIGKTGFNAKRGYVYLVCSTCGEGRWARQYDKRKGESCLSCTTGLTRRKVAGQHRRTSSGYTKVKVDDNDFFYPMVDKEGYIREHRLVMARKLGRLLLPQEQVHHINGIKDDNRRENLELVSAQEHSIYNQLCGNCPLRKEIRLLRWQVRELNSTTQSKLS</sequence>
<proteinExistence type="predicted"/>
<dbReference type="Gene3D" id="3.90.75.20">
    <property type="match status" value="1"/>
</dbReference>
<dbReference type="SUPFAM" id="SSF54060">
    <property type="entry name" value="His-Me finger endonucleases"/>
    <property type="match status" value="1"/>
</dbReference>
<dbReference type="AlphaFoldDB" id="A0A0F9GXI9"/>
<dbReference type="EMBL" id="LAZR01024762">
    <property type="protein sequence ID" value="KKL74085.1"/>
    <property type="molecule type" value="Genomic_DNA"/>
</dbReference>
<dbReference type="InterPro" id="IPR044925">
    <property type="entry name" value="His-Me_finger_sf"/>
</dbReference>